<feature type="transmembrane region" description="Helical" evidence="2">
    <location>
        <begin position="109"/>
        <end position="129"/>
    </location>
</feature>
<dbReference type="OrthoDB" id="9797543at2"/>
<dbReference type="CDD" id="cd00093">
    <property type="entry name" value="HTH_XRE"/>
    <property type="match status" value="1"/>
</dbReference>
<dbReference type="InterPro" id="IPR001387">
    <property type="entry name" value="Cro/C1-type_HTH"/>
</dbReference>
<evidence type="ECO:0000313" key="4">
    <source>
        <dbReference type="EMBL" id="KRL86445.1"/>
    </source>
</evidence>
<keyword evidence="2" id="KW-0472">Membrane</keyword>
<accession>A0A0R1TZD2</accession>
<dbReference type="InterPro" id="IPR025194">
    <property type="entry name" value="RodZ-like_C"/>
</dbReference>
<feature type="domain" description="Cytoskeleton protein RodZ-like C-terminal" evidence="3">
    <location>
        <begin position="231"/>
        <end position="300"/>
    </location>
</feature>
<feature type="compositionally biased region" description="Basic residues" evidence="1">
    <location>
        <begin position="187"/>
        <end position="197"/>
    </location>
</feature>
<dbReference type="InterPro" id="IPR050400">
    <property type="entry name" value="Bact_Cytoskel_RodZ"/>
</dbReference>
<comment type="caution">
    <text evidence="4">The sequence shown here is derived from an EMBL/GenBank/DDBJ whole genome shotgun (WGS) entry which is preliminary data.</text>
</comment>
<dbReference type="RefSeq" id="WP_054648592.1">
    <property type="nucleotide sequence ID" value="NZ_AZFJ01000044.1"/>
</dbReference>
<dbReference type="InterPro" id="IPR010982">
    <property type="entry name" value="Lambda_DNA-bd_dom_sf"/>
</dbReference>
<keyword evidence="5" id="KW-1185">Reference proteome</keyword>
<evidence type="ECO:0000256" key="1">
    <source>
        <dbReference type="SAM" id="MobiDB-lite"/>
    </source>
</evidence>
<feature type="region of interest" description="Disordered" evidence="1">
    <location>
        <begin position="135"/>
        <end position="218"/>
    </location>
</feature>
<reference evidence="4 5" key="1">
    <citation type="journal article" date="2015" name="Genome Announc.">
        <title>Expanding the biotechnology potential of lactobacilli through comparative genomics of 213 strains and associated genera.</title>
        <authorList>
            <person name="Sun Z."/>
            <person name="Harris H.M."/>
            <person name="McCann A."/>
            <person name="Guo C."/>
            <person name="Argimon S."/>
            <person name="Zhang W."/>
            <person name="Yang X."/>
            <person name="Jeffery I.B."/>
            <person name="Cooney J.C."/>
            <person name="Kagawa T.F."/>
            <person name="Liu W."/>
            <person name="Song Y."/>
            <person name="Salvetti E."/>
            <person name="Wrobel A."/>
            <person name="Rasinkangas P."/>
            <person name="Parkhill J."/>
            <person name="Rea M.C."/>
            <person name="O'Sullivan O."/>
            <person name="Ritari J."/>
            <person name="Douillard F.P."/>
            <person name="Paul Ross R."/>
            <person name="Yang R."/>
            <person name="Briner A.E."/>
            <person name="Felis G.E."/>
            <person name="de Vos W.M."/>
            <person name="Barrangou R."/>
            <person name="Klaenhammer T.R."/>
            <person name="Caufield P.W."/>
            <person name="Cui Y."/>
            <person name="Zhang H."/>
            <person name="O'Toole P.W."/>
        </authorList>
    </citation>
    <scope>NUCLEOTIDE SEQUENCE [LARGE SCALE GENOMIC DNA]</scope>
    <source>
        <strain evidence="4 5">DSM 15945</strain>
    </source>
</reference>
<evidence type="ECO:0000313" key="5">
    <source>
        <dbReference type="Proteomes" id="UP000051922"/>
    </source>
</evidence>
<dbReference type="Pfam" id="PF13464">
    <property type="entry name" value="RodZ_C"/>
    <property type="match status" value="1"/>
</dbReference>
<keyword evidence="2" id="KW-1133">Transmembrane helix</keyword>
<proteinExistence type="predicted"/>
<dbReference type="GO" id="GO:0003677">
    <property type="term" value="F:DNA binding"/>
    <property type="evidence" value="ECO:0007669"/>
    <property type="project" value="InterPro"/>
</dbReference>
<keyword evidence="2" id="KW-0812">Transmembrane</keyword>
<gene>
    <name evidence="4" type="ORF">FC50_GL000689</name>
</gene>
<dbReference type="STRING" id="1423783.FC50_GL000689"/>
<feature type="compositionally biased region" description="Low complexity" evidence="1">
    <location>
        <begin position="156"/>
        <end position="186"/>
    </location>
</feature>
<feature type="region of interest" description="Disordered" evidence="1">
    <location>
        <begin position="78"/>
        <end position="103"/>
    </location>
</feature>
<dbReference type="Gene3D" id="1.10.260.40">
    <property type="entry name" value="lambda repressor-like DNA-binding domains"/>
    <property type="match status" value="1"/>
</dbReference>
<dbReference type="PATRIC" id="fig|1423783.4.peg.714"/>
<name>A0A0R1TZD2_9LACO</name>
<dbReference type="EMBL" id="AZFJ01000044">
    <property type="protein sequence ID" value="KRL86445.1"/>
    <property type="molecule type" value="Genomic_DNA"/>
</dbReference>
<evidence type="ECO:0000259" key="3">
    <source>
        <dbReference type="Pfam" id="PF13464"/>
    </source>
</evidence>
<dbReference type="SUPFAM" id="SSF47413">
    <property type="entry name" value="lambda repressor-like DNA-binding domains"/>
    <property type="match status" value="1"/>
</dbReference>
<protein>
    <submittedName>
        <fullName evidence="4">Transcription regulation protein</fullName>
    </submittedName>
</protein>
<dbReference type="Pfam" id="PF13413">
    <property type="entry name" value="HTH_25"/>
    <property type="match status" value="1"/>
</dbReference>
<feature type="compositionally biased region" description="Low complexity" evidence="1">
    <location>
        <begin position="198"/>
        <end position="210"/>
    </location>
</feature>
<dbReference type="PANTHER" id="PTHR34475">
    <property type="match status" value="1"/>
</dbReference>
<dbReference type="Proteomes" id="UP000051922">
    <property type="component" value="Unassembled WGS sequence"/>
</dbReference>
<evidence type="ECO:0000256" key="2">
    <source>
        <dbReference type="SAM" id="Phobius"/>
    </source>
</evidence>
<dbReference type="AlphaFoldDB" id="A0A0R1TZD2"/>
<organism evidence="4 5">
    <name type="scientific">Lacticaseibacillus pantheris DSM 15945 = JCM 12539 = NBRC 106106</name>
    <dbReference type="NCBI Taxonomy" id="1423783"/>
    <lineage>
        <taxon>Bacteria</taxon>
        <taxon>Bacillati</taxon>
        <taxon>Bacillota</taxon>
        <taxon>Bacilli</taxon>
        <taxon>Lactobacillales</taxon>
        <taxon>Lactobacillaceae</taxon>
        <taxon>Lacticaseibacillus</taxon>
    </lineage>
</organism>
<sequence length="307" mass="32496">MDEIGQKLREARLEKGYTLDDLQQITKIQKRYLIAIEEGHFDALPGDFYVRAFIKQYAQVVGLDAAALMEQYQQDIPEVKPENVVPDPEDSPTRTTTKPQSRGARLRRFLPQIIIAVAAVVIIAVVYGLTLTSQRSNDTTSDIPVSKSSTKDDSDSIASSKKSSSKSSSSSSKTSSSSSNKAASKSSSKKTTSKKSSSKFSISKPSVSGSTQNFTLSHFPNSGNKVTLKASSGTAWVSVSVSGTTTWQGTLESGKSHTVSLASGTTAFTVSTGNAPATSVTINGKKAALKSSTSVVQTLTFDASGSN</sequence>
<dbReference type="PANTHER" id="PTHR34475:SF1">
    <property type="entry name" value="CYTOSKELETON PROTEIN RODZ"/>
    <property type="match status" value="1"/>
</dbReference>